<evidence type="ECO:0000256" key="1">
    <source>
        <dbReference type="ARBA" id="ARBA00022750"/>
    </source>
</evidence>
<feature type="domain" description="Retrotransposon Copia-like N-terminal" evidence="3">
    <location>
        <begin position="24"/>
        <end position="59"/>
    </location>
</feature>
<gene>
    <name evidence="5" type="ORF">F2P56_033290</name>
</gene>
<feature type="domain" description="Reverse transcriptase Ty1/copia-type" evidence="2">
    <location>
        <begin position="598"/>
        <end position="664"/>
    </location>
</feature>
<evidence type="ECO:0000313" key="5">
    <source>
        <dbReference type="EMBL" id="KAF5447766.1"/>
    </source>
</evidence>
<dbReference type="GO" id="GO:0004190">
    <property type="term" value="F:aspartic-type endopeptidase activity"/>
    <property type="evidence" value="ECO:0007669"/>
    <property type="project" value="UniProtKB-KW"/>
</dbReference>
<feature type="domain" description="Reverse transcriptase Ty1/copia-type" evidence="2">
    <location>
        <begin position="670"/>
        <end position="802"/>
    </location>
</feature>
<dbReference type="Proteomes" id="UP000619265">
    <property type="component" value="Unassembled WGS sequence"/>
</dbReference>
<dbReference type="Pfam" id="PF14223">
    <property type="entry name" value="Retrotran_gag_2"/>
    <property type="match status" value="1"/>
</dbReference>
<dbReference type="Pfam" id="PF14244">
    <property type="entry name" value="Retrotran_gag_3"/>
    <property type="match status" value="1"/>
</dbReference>
<dbReference type="AlphaFoldDB" id="A0A833SUP0"/>
<dbReference type="Pfam" id="PF22936">
    <property type="entry name" value="Pol_BBD"/>
    <property type="match status" value="1"/>
</dbReference>
<evidence type="ECO:0008006" key="7">
    <source>
        <dbReference type="Google" id="ProtNLM"/>
    </source>
</evidence>
<dbReference type="InterPro" id="IPR029472">
    <property type="entry name" value="Copia-like_N"/>
</dbReference>
<comment type="caution">
    <text evidence="5">The sequence shown here is derived from an EMBL/GenBank/DDBJ whole genome shotgun (WGS) entry which is preliminary data.</text>
</comment>
<evidence type="ECO:0000313" key="6">
    <source>
        <dbReference type="Proteomes" id="UP000619265"/>
    </source>
</evidence>
<reference evidence="5" key="2">
    <citation type="submission" date="2020-03" db="EMBL/GenBank/DDBJ databases">
        <title>Walnut 2.0.</title>
        <authorList>
            <person name="Marrano A."/>
            <person name="Britton M."/>
            <person name="Zimin A.V."/>
            <person name="Zaini P.A."/>
            <person name="Workman R."/>
            <person name="Puiu D."/>
            <person name="Bianco L."/>
            <person name="Allen B.J."/>
            <person name="Troggio M."/>
            <person name="Leslie C.A."/>
            <person name="Timp W."/>
            <person name="Dendekar A."/>
            <person name="Salzberg S.L."/>
            <person name="Neale D.B."/>
        </authorList>
    </citation>
    <scope>NUCLEOTIDE SEQUENCE</scope>
    <source>
        <tissue evidence="5">Leaves</tissue>
    </source>
</reference>
<evidence type="ECO:0000259" key="3">
    <source>
        <dbReference type="Pfam" id="PF14244"/>
    </source>
</evidence>
<dbReference type="Gramene" id="Jr14_19370_p1">
    <property type="protein sequence ID" value="cds.Jr14_19370_p1"/>
    <property type="gene ID" value="Jr14_19370"/>
</dbReference>
<evidence type="ECO:0000259" key="2">
    <source>
        <dbReference type="Pfam" id="PF07727"/>
    </source>
</evidence>
<proteinExistence type="predicted"/>
<dbReference type="InterPro" id="IPR013103">
    <property type="entry name" value="RVT_2"/>
</dbReference>
<dbReference type="PANTHER" id="PTHR47481:SF10">
    <property type="entry name" value="COPIA-LIKE POLYPROTEIN_RETROTRANSPOSON"/>
    <property type="match status" value="1"/>
</dbReference>
<dbReference type="SUPFAM" id="SSF56672">
    <property type="entry name" value="DNA/RNA polymerases"/>
    <property type="match status" value="1"/>
</dbReference>
<sequence>MASSNSSSSSTLPTFITPPAINMHKLTKDNYTTWKAQIVPYLLGFDLFGYVDGTIPKPSATLPSTSSTDNFVSSSPNPAHAQWIRQDALILTRAVHLRSQLSTIRKGSQTATDYFFTVKKITDELAIAGQTLSCDDVITYILAGLGHDYDSLVTTVIARKDSVTLEELYSLLLTTESRLAANNSASLIFNGSANLSTRANDTAKKCYHRFDITYTDQPANRQMQAMVAANNQSAVHDWHPDTGATHHLTNEMTNLTLRNDDYDGTEQIQVGNGAGLRITKTGSSTLSTNSKSFLLQQILLVPEIQKNLLSVHQFCNDNNVYFEFHENFFLIKDYSGNILHHCLLKNGLYSFSACTNPEPYHAFSAVHLPLSLWHKWLGHASIPVVLRAVSKSSIPVEANKKHSMYGDQLLLSLLLVPATTCLDASTGKVYVSRHVIFDENSFPYQSPQPPSPPPNMSSTTSLQILQICPNEEPVQVSHPVTNVNSPVSLSQAHHYVGTGSELPTLAAIYDLHIDSSAELPAQQEPPVSTNCHSMVTRSKNGIQRPKRPLDGSIRYPLPRALLAAAKALQNEPTCYTEASKHSEWRTAMDAEFDALLRNGTWTLVPPTSNINVIGCKWVYCIKRRADGTVECYKARLVAKGFHQQQGLDFMETYSPVIKPATVRMHPQFPHHVYHLRRSLYGLRQAPRAWFSRLTDKLITYGFTGSKSDVSLFIYCKEPIIIFILIYVDDLIITGSSTKAITEVIKSLHSDFAIKDLGQLNFFVGVEALHCNNGLYLSQRQYVTDILIRSGMDKAKPCTTPMATSTKMSQQDSPDCADPTLFRSIVGSLHYLSFTGPNIAFAVHRAFADSDWAGDLDDRRSVGAYCIYLGSSLISWSFKQQATVARSSTEAEYKALANAAAELQWLQKLSAKLGLQTTQQPIIWCDNIGLPFCKSYFSCSDETH</sequence>
<feature type="domain" description="Retrovirus-related Pol polyprotein from transposon TNT 1-94-like beta-barrel" evidence="4">
    <location>
        <begin position="238"/>
        <end position="316"/>
    </location>
</feature>
<evidence type="ECO:0000259" key="4">
    <source>
        <dbReference type="Pfam" id="PF22936"/>
    </source>
</evidence>
<protein>
    <recommendedName>
        <fullName evidence="7">Reverse transcriptase Ty1/copia-type domain-containing protein</fullName>
    </recommendedName>
</protein>
<keyword evidence="1" id="KW-0378">Hydrolase</keyword>
<dbReference type="InterPro" id="IPR043502">
    <property type="entry name" value="DNA/RNA_pol_sf"/>
</dbReference>
<reference evidence="5" key="1">
    <citation type="submission" date="2015-10" db="EMBL/GenBank/DDBJ databases">
        <authorList>
            <person name="Martinez-Garcia P.J."/>
            <person name="Crepeau M.W."/>
            <person name="Puiu D."/>
            <person name="Gonzalez-Ibeas D."/>
            <person name="Whalen J."/>
            <person name="Stevens K."/>
            <person name="Paul R."/>
            <person name="Butterfield T."/>
            <person name="Britton M."/>
            <person name="Reagan R."/>
            <person name="Chakraborty S."/>
            <person name="Walawage S.L."/>
            <person name="Vasquez-Gross H.A."/>
            <person name="Cardeno C."/>
            <person name="Famula R."/>
            <person name="Pratt K."/>
            <person name="Kuruganti S."/>
            <person name="Aradhya M.K."/>
            <person name="Leslie C.A."/>
            <person name="Dandekar A.M."/>
            <person name="Salzberg S.L."/>
            <person name="Wegrzyn J.L."/>
            <person name="Langley C.H."/>
            <person name="Neale D.B."/>
        </authorList>
    </citation>
    <scope>NUCLEOTIDE SEQUENCE</scope>
    <source>
        <tissue evidence="5">Leaves</tissue>
    </source>
</reference>
<keyword evidence="1" id="KW-0064">Aspartyl protease</keyword>
<dbReference type="InterPro" id="IPR054722">
    <property type="entry name" value="PolX-like_BBD"/>
</dbReference>
<dbReference type="Pfam" id="PF07727">
    <property type="entry name" value="RVT_2"/>
    <property type="match status" value="2"/>
</dbReference>
<dbReference type="EMBL" id="LIHL02000014">
    <property type="protein sequence ID" value="KAF5447766.1"/>
    <property type="molecule type" value="Genomic_DNA"/>
</dbReference>
<dbReference type="PANTHER" id="PTHR47481">
    <property type="match status" value="1"/>
</dbReference>
<accession>A0A833SUP0</accession>
<dbReference type="CDD" id="cd09272">
    <property type="entry name" value="RNase_HI_RT_Ty1"/>
    <property type="match status" value="1"/>
</dbReference>
<name>A0A833SUP0_JUGRE</name>
<keyword evidence="1" id="KW-0645">Protease</keyword>
<organism evidence="5 6">
    <name type="scientific">Juglans regia</name>
    <name type="common">English walnut</name>
    <dbReference type="NCBI Taxonomy" id="51240"/>
    <lineage>
        <taxon>Eukaryota</taxon>
        <taxon>Viridiplantae</taxon>
        <taxon>Streptophyta</taxon>
        <taxon>Embryophyta</taxon>
        <taxon>Tracheophyta</taxon>
        <taxon>Spermatophyta</taxon>
        <taxon>Magnoliopsida</taxon>
        <taxon>eudicotyledons</taxon>
        <taxon>Gunneridae</taxon>
        <taxon>Pentapetalae</taxon>
        <taxon>rosids</taxon>
        <taxon>fabids</taxon>
        <taxon>Fagales</taxon>
        <taxon>Juglandaceae</taxon>
        <taxon>Juglans</taxon>
    </lineage>
</organism>